<dbReference type="Gene3D" id="1.10.260.40">
    <property type="entry name" value="lambda repressor-like DNA-binding domains"/>
    <property type="match status" value="1"/>
</dbReference>
<dbReference type="InterPro" id="IPR041413">
    <property type="entry name" value="MLTR_LBD"/>
</dbReference>
<evidence type="ECO:0000313" key="2">
    <source>
        <dbReference type="EMBL" id="MDT0268157.1"/>
    </source>
</evidence>
<dbReference type="PANTHER" id="PTHR35010:SF2">
    <property type="entry name" value="BLL4672 PROTEIN"/>
    <property type="match status" value="1"/>
</dbReference>
<dbReference type="InterPro" id="IPR010982">
    <property type="entry name" value="Lambda_DNA-bd_dom_sf"/>
</dbReference>
<reference evidence="3" key="1">
    <citation type="submission" date="2023-07" db="EMBL/GenBank/DDBJ databases">
        <title>30 novel species of actinomycetes from the DSMZ collection.</title>
        <authorList>
            <person name="Nouioui I."/>
        </authorList>
    </citation>
    <scope>NUCLEOTIDE SEQUENCE [LARGE SCALE GENOMIC DNA]</scope>
    <source>
        <strain evidence="3">DSM 44915</strain>
    </source>
</reference>
<dbReference type="Pfam" id="PF13560">
    <property type="entry name" value="HTH_31"/>
    <property type="match status" value="1"/>
</dbReference>
<gene>
    <name evidence="2" type="ORF">RM844_17890</name>
</gene>
<name>A0ABU2JT50_9ACTN</name>
<dbReference type="SUPFAM" id="SSF47413">
    <property type="entry name" value="lambda repressor-like DNA-binding domains"/>
    <property type="match status" value="1"/>
</dbReference>
<dbReference type="Gene3D" id="3.30.450.180">
    <property type="match status" value="1"/>
</dbReference>
<keyword evidence="3" id="KW-1185">Reference proteome</keyword>
<sequence length="281" mass="30317">MTSGKQLGDFLRAHRARRRPDEVGLPSHGRRRVVGLRREEVAVLAGMNTDYYARLEQGRARHPSPQVLAAICGALRLDPDARAHVYRLAGVVPDDAGAPPRETVSAQLRELLDGYPHTPAFVLGPALDLLTANPLARALFSPFERADNLAGMVFLDPVGRHFHVHWHEAAQAVVASLRQATGHDPDYPRLRALVRELTEASAEFAALWATQTVHPKTSGGKVLRHPAVGELSLGYQTFDVSGAPGQQLVIYHAAPASPTAEALTLLGALAATRHTQLADPA</sequence>
<protein>
    <submittedName>
        <fullName evidence="2">Helix-turn-helix transcriptional regulator</fullName>
    </submittedName>
</protein>
<dbReference type="PROSITE" id="PS50943">
    <property type="entry name" value="HTH_CROC1"/>
    <property type="match status" value="1"/>
</dbReference>
<dbReference type="PANTHER" id="PTHR35010">
    <property type="entry name" value="BLL4672 PROTEIN-RELATED"/>
    <property type="match status" value="1"/>
</dbReference>
<dbReference type="SMART" id="SM00530">
    <property type="entry name" value="HTH_XRE"/>
    <property type="match status" value="1"/>
</dbReference>
<dbReference type="RefSeq" id="WP_311668247.1">
    <property type="nucleotide sequence ID" value="NZ_JAVREO010000010.1"/>
</dbReference>
<organism evidence="2 3">
    <name type="scientific">Streptomyces chisholmiae</name>
    <dbReference type="NCBI Taxonomy" id="3075540"/>
    <lineage>
        <taxon>Bacteria</taxon>
        <taxon>Bacillati</taxon>
        <taxon>Actinomycetota</taxon>
        <taxon>Actinomycetes</taxon>
        <taxon>Kitasatosporales</taxon>
        <taxon>Streptomycetaceae</taxon>
        <taxon>Streptomyces</taxon>
    </lineage>
</organism>
<evidence type="ECO:0000313" key="3">
    <source>
        <dbReference type="Proteomes" id="UP001183410"/>
    </source>
</evidence>
<evidence type="ECO:0000259" key="1">
    <source>
        <dbReference type="PROSITE" id="PS50943"/>
    </source>
</evidence>
<dbReference type="Proteomes" id="UP001183410">
    <property type="component" value="Unassembled WGS sequence"/>
</dbReference>
<dbReference type="Pfam" id="PF17765">
    <property type="entry name" value="MLTR_LBD"/>
    <property type="match status" value="1"/>
</dbReference>
<feature type="domain" description="HTH cro/C1-type" evidence="1">
    <location>
        <begin position="35"/>
        <end position="82"/>
    </location>
</feature>
<comment type="caution">
    <text evidence="2">The sequence shown here is derived from an EMBL/GenBank/DDBJ whole genome shotgun (WGS) entry which is preliminary data.</text>
</comment>
<accession>A0ABU2JT50</accession>
<dbReference type="EMBL" id="JAVREO010000010">
    <property type="protein sequence ID" value="MDT0268157.1"/>
    <property type="molecule type" value="Genomic_DNA"/>
</dbReference>
<dbReference type="CDD" id="cd00093">
    <property type="entry name" value="HTH_XRE"/>
    <property type="match status" value="1"/>
</dbReference>
<proteinExistence type="predicted"/>
<dbReference type="InterPro" id="IPR001387">
    <property type="entry name" value="Cro/C1-type_HTH"/>
</dbReference>